<dbReference type="EnsemblMetazoa" id="ADAC005099-RA">
    <property type="protein sequence ID" value="ADAC005099-PA"/>
    <property type="gene ID" value="ADAC005099"/>
</dbReference>
<dbReference type="GO" id="GO:0016020">
    <property type="term" value="C:membrane"/>
    <property type="evidence" value="ECO:0007669"/>
    <property type="project" value="UniProtKB-SubCell"/>
</dbReference>
<evidence type="ECO:0000256" key="4">
    <source>
        <dbReference type="ARBA" id="ARBA00023136"/>
    </source>
</evidence>
<keyword evidence="10" id="KW-1185">Reference proteome</keyword>
<feature type="transmembrane region" description="Helical" evidence="6">
    <location>
        <begin position="446"/>
        <end position="470"/>
    </location>
</feature>
<reference evidence="9" key="4">
    <citation type="submission" date="2015-06" db="UniProtKB">
        <authorList>
            <consortium name="EnsemblMetazoa"/>
        </authorList>
    </citation>
    <scope>IDENTIFICATION</scope>
</reference>
<dbReference type="eggNOG" id="KOG0255">
    <property type="taxonomic scope" value="Eukaryota"/>
</dbReference>
<dbReference type="HOGENOM" id="CLU_001265_33_5_1"/>
<keyword evidence="4 6" id="KW-0472">Membrane</keyword>
<dbReference type="AlphaFoldDB" id="W5JK86"/>
<gene>
    <name evidence="8" type="ORF">AND_005099</name>
</gene>
<evidence type="ECO:0000256" key="1">
    <source>
        <dbReference type="ARBA" id="ARBA00004141"/>
    </source>
</evidence>
<feature type="transmembrane region" description="Helical" evidence="6">
    <location>
        <begin position="533"/>
        <end position="554"/>
    </location>
</feature>
<evidence type="ECO:0000256" key="2">
    <source>
        <dbReference type="ARBA" id="ARBA00022692"/>
    </source>
</evidence>
<dbReference type="STRING" id="43151.W5JK86"/>
<dbReference type="VEuPathDB" id="VectorBase:ADAC005099"/>
<evidence type="ECO:0000256" key="6">
    <source>
        <dbReference type="SAM" id="Phobius"/>
    </source>
</evidence>
<dbReference type="GO" id="GO:0022857">
    <property type="term" value="F:transmembrane transporter activity"/>
    <property type="evidence" value="ECO:0007669"/>
    <property type="project" value="InterPro"/>
</dbReference>
<evidence type="ECO:0000313" key="8">
    <source>
        <dbReference type="EMBL" id="ETN63189.1"/>
    </source>
</evidence>
<feature type="transmembrane region" description="Helical" evidence="6">
    <location>
        <begin position="323"/>
        <end position="342"/>
    </location>
</feature>
<dbReference type="VEuPathDB" id="VectorBase:ADAR2_006175"/>
<feature type="compositionally biased region" description="Polar residues" evidence="5">
    <location>
        <begin position="613"/>
        <end position="622"/>
    </location>
</feature>
<feature type="region of interest" description="Disordered" evidence="5">
    <location>
        <begin position="1"/>
        <end position="39"/>
    </location>
</feature>
<feature type="transmembrane region" description="Helical" evidence="6">
    <location>
        <begin position="416"/>
        <end position="434"/>
    </location>
</feature>
<feature type="region of interest" description="Disordered" evidence="5">
    <location>
        <begin position="592"/>
        <end position="622"/>
    </location>
</feature>
<dbReference type="InterPro" id="IPR020846">
    <property type="entry name" value="MFS_dom"/>
</dbReference>
<evidence type="ECO:0000256" key="5">
    <source>
        <dbReference type="SAM" id="MobiDB-lite"/>
    </source>
</evidence>
<proteinExistence type="predicted"/>
<reference evidence="8 10" key="1">
    <citation type="journal article" date="2010" name="BMC Genomics">
        <title>Combination of measures distinguishes pre-miRNAs from other stem-loops in the genome of the newly sequenced Anopheles darlingi.</title>
        <authorList>
            <person name="Mendes N.D."/>
            <person name="Freitas A.T."/>
            <person name="Vasconcelos A.T."/>
            <person name="Sagot M.F."/>
        </authorList>
    </citation>
    <scope>NUCLEOTIDE SEQUENCE</scope>
</reference>
<dbReference type="Pfam" id="PF00083">
    <property type="entry name" value="Sugar_tr"/>
    <property type="match status" value="1"/>
</dbReference>
<reference evidence="8" key="3">
    <citation type="journal article" date="2013" name="Nucleic Acids Res.">
        <title>The genome of Anopheles darlingi, the main neotropical malaria vector.</title>
        <authorList>
            <person name="Marinotti O."/>
            <person name="Cerqueira G.C."/>
            <person name="de Almeida L.G."/>
            <person name="Ferro M.I."/>
            <person name="Loreto E.L."/>
            <person name="Zaha A."/>
            <person name="Teixeira S.M."/>
            <person name="Wespiser A.R."/>
            <person name="Almeida E Silva A."/>
            <person name="Schlindwein A.D."/>
            <person name="Pacheco A.C."/>
            <person name="Silva A.L."/>
            <person name="Graveley B.R."/>
            <person name="Walenz B.P."/>
            <person name="Lima Bde A."/>
            <person name="Ribeiro C.A."/>
            <person name="Nunes-Silva C.G."/>
            <person name="de Carvalho C.R."/>
            <person name="Soares C.M."/>
            <person name="de Menezes C.B."/>
            <person name="Matiolli C."/>
            <person name="Caffrey D."/>
            <person name="Araujo D.A."/>
            <person name="de Oliveira D.M."/>
            <person name="Golenbock D."/>
            <person name="Grisard E.C."/>
            <person name="Fantinatti-Garboggini F."/>
            <person name="de Carvalho F.M."/>
            <person name="Barcellos F.G."/>
            <person name="Prosdocimi F."/>
            <person name="May G."/>
            <person name="Azevedo Junior G.M."/>
            <person name="Guimaraes G.M."/>
            <person name="Goldman G.H."/>
            <person name="Padilha I.Q."/>
            <person name="Batista Jda S."/>
            <person name="Ferro J.A."/>
            <person name="Ribeiro J.M."/>
            <person name="Fietto J.L."/>
            <person name="Dabbas K.M."/>
            <person name="Cerdeira L."/>
            <person name="Agnez-Lima L.F."/>
            <person name="Brocchi M."/>
            <person name="de Carvalho M.O."/>
            <person name="Teixeira Mde M."/>
            <person name="Diniz Maia Mde M."/>
            <person name="Goldman M.H."/>
            <person name="Cruz Schneider M.P."/>
            <person name="Felipe M.S."/>
            <person name="Hungria M."/>
            <person name="Nicolas M.F."/>
            <person name="Pereira M."/>
            <person name="Montes M.A."/>
            <person name="Cantao M.E."/>
            <person name="Vincentz M."/>
            <person name="Rafael M.S."/>
            <person name="Silverman N."/>
            <person name="Stoco P.H."/>
            <person name="Souza R.C."/>
            <person name="Vicentini R."/>
            <person name="Gazzinelli R.T."/>
            <person name="Neves Rde O."/>
            <person name="Silva R."/>
            <person name="Astolfi-Filho S."/>
            <person name="Maciel T.E."/>
            <person name="Urmenyi T.P."/>
            <person name="Tadei W.P."/>
            <person name="Camargo E.P."/>
            <person name="de Vasconcelos A.T."/>
        </authorList>
    </citation>
    <scope>NUCLEOTIDE SEQUENCE</scope>
</reference>
<feature type="transmembrane region" description="Helical" evidence="6">
    <location>
        <begin position="266"/>
        <end position="285"/>
    </location>
</feature>
<feature type="transmembrane region" description="Helical" evidence="6">
    <location>
        <begin position="72"/>
        <end position="98"/>
    </location>
</feature>
<comment type="subcellular location">
    <subcellularLocation>
        <location evidence="1">Membrane</location>
        <topology evidence="1">Multi-pass membrane protein</topology>
    </subcellularLocation>
</comment>
<dbReference type="Proteomes" id="UP000000673">
    <property type="component" value="Unassembled WGS sequence"/>
</dbReference>
<reference evidence="8" key="2">
    <citation type="submission" date="2010-05" db="EMBL/GenBank/DDBJ databases">
        <authorList>
            <person name="Almeida L.G."/>
            <person name="Nicolas M.F."/>
            <person name="Souza R.C."/>
            <person name="Vasconcelos A.T.R."/>
        </authorList>
    </citation>
    <scope>NUCLEOTIDE SEQUENCE</scope>
</reference>
<dbReference type="InterPro" id="IPR036259">
    <property type="entry name" value="MFS_trans_sf"/>
</dbReference>
<name>W5JK86_ANODA</name>
<dbReference type="Gene3D" id="1.20.1250.20">
    <property type="entry name" value="MFS general substrate transporter like domains"/>
    <property type="match status" value="1"/>
</dbReference>
<feature type="transmembrane region" description="Helical" evidence="6">
    <location>
        <begin position="297"/>
        <end position="317"/>
    </location>
</feature>
<evidence type="ECO:0000313" key="9">
    <source>
        <dbReference type="EnsemblMetazoa" id="ADAC005099-PA"/>
    </source>
</evidence>
<feature type="transmembrane region" description="Helical" evidence="6">
    <location>
        <begin position="560"/>
        <end position="582"/>
    </location>
</feature>
<feature type="transmembrane region" description="Helical" evidence="6">
    <location>
        <begin position="500"/>
        <end position="521"/>
    </location>
</feature>
<dbReference type="SUPFAM" id="SSF103473">
    <property type="entry name" value="MFS general substrate transporter"/>
    <property type="match status" value="1"/>
</dbReference>
<feature type="transmembrane region" description="Helical" evidence="6">
    <location>
        <begin position="477"/>
        <end position="494"/>
    </location>
</feature>
<keyword evidence="3 6" id="KW-1133">Transmembrane helix</keyword>
<organism evidence="8">
    <name type="scientific">Anopheles darlingi</name>
    <name type="common">Mosquito</name>
    <dbReference type="NCBI Taxonomy" id="43151"/>
    <lineage>
        <taxon>Eukaryota</taxon>
        <taxon>Metazoa</taxon>
        <taxon>Ecdysozoa</taxon>
        <taxon>Arthropoda</taxon>
        <taxon>Hexapoda</taxon>
        <taxon>Insecta</taxon>
        <taxon>Pterygota</taxon>
        <taxon>Neoptera</taxon>
        <taxon>Endopterygota</taxon>
        <taxon>Diptera</taxon>
        <taxon>Nematocera</taxon>
        <taxon>Culicoidea</taxon>
        <taxon>Culicidae</taxon>
        <taxon>Anophelinae</taxon>
        <taxon>Anopheles</taxon>
    </lineage>
</organism>
<dbReference type="EMBL" id="ADMH02001283">
    <property type="protein sequence ID" value="ETN63189.1"/>
    <property type="molecule type" value="Genomic_DNA"/>
</dbReference>
<accession>W5JK86</accession>
<feature type="transmembrane region" description="Helical" evidence="6">
    <location>
        <begin position="238"/>
        <end position="260"/>
    </location>
</feature>
<evidence type="ECO:0000313" key="10">
    <source>
        <dbReference type="Proteomes" id="UP000000673"/>
    </source>
</evidence>
<evidence type="ECO:0000259" key="7">
    <source>
        <dbReference type="PROSITE" id="PS50850"/>
    </source>
</evidence>
<feature type="domain" description="Major facilitator superfamily (MFS) profile" evidence="7">
    <location>
        <begin position="166"/>
        <end position="587"/>
    </location>
</feature>
<sequence>MGQQEPDLEMAEEDPRKDLGTIEPHQLHQVSESTDEPAGVPVRATDKLTLHSASDLKQTILDGLEKKGNGGLWLWVLFILCLTPNILNGFHVSSYVFLGQMPKNYYCTVPLLQKAGWNHEEIRTITAPSGTAKNGTCTIYSWDYQQLSKLNFQDALNYTQSQQRPEEVNCLSTSAASGSEWEMFYDQPEGVSIVPEWDLLCERTALRSTVQVALSIGKFVGASTFGVLSDKFGRKTSFSIAATLYIVSGLLTTFSPVYLLLLLGRIGLGASASGVFYPPFALLTENIGKRHRSWMSIAFNFSYPLGMLFLALAAYLIPPWRDLSLALTIPSFLLVIHLYFLVESPRWLLSKGQERKAYRMVFGRKAPKELIDTAQVVEKNQEADAIEPVKVSCGERLRQSFSEFTKLYGTPVLCRRALICHFTWCITSLCYYVTALNADNFAANRYVYVATTGSVDIFAYVLSMIVLAYFGRRSSSFCFFLYAGICLLVVLAVPQDKTTALVTLAMLGRVGITAVYAIVTLHTAELFPTEIRNTALGICSTMAHVGSIAAPYITDLLGRFGWWIPTTICGCAVLLAGALTLLHPETRDAALKDHAKQEQHGVVNSDSEDSVTDAKQQTNSTS</sequence>
<dbReference type="PROSITE" id="PS50850">
    <property type="entry name" value="MFS"/>
    <property type="match status" value="1"/>
</dbReference>
<dbReference type="OMA" id="FRQPSHY"/>
<dbReference type="InterPro" id="IPR005828">
    <property type="entry name" value="MFS_sugar_transport-like"/>
</dbReference>
<dbReference type="CDD" id="cd17317">
    <property type="entry name" value="MFS_SLC22"/>
    <property type="match status" value="1"/>
</dbReference>
<protein>
    <submittedName>
        <fullName evidence="8">Organic cation transporter</fullName>
    </submittedName>
</protein>
<feature type="compositionally biased region" description="Acidic residues" evidence="5">
    <location>
        <begin position="1"/>
        <end position="12"/>
    </location>
</feature>
<keyword evidence="2 6" id="KW-0812">Transmembrane</keyword>
<dbReference type="PANTHER" id="PTHR24064">
    <property type="entry name" value="SOLUTE CARRIER FAMILY 22 MEMBER"/>
    <property type="match status" value="1"/>
</dbReference>
<evidence type="ECO:0000256" key="3">
    <source>
        <dbReference type="ARBA" id="ARBA00022989"/>
    </source>
</evidence>